<gene>
    <name evidence="8" type="primary">ispA</name>
    <name evidence="8" type="ordered locus">MS1060</name>
</gene>
<dbReference type="InterPro" id="IPR000092">
    <property type="entry name" value="Polyprenyl_synt"/>
</dbReference>
<dbReference type="STRING" id="221988.MS1060"/>
<dbReference type="InterPro" id="IPR033749">
    <property type="entry name" value="Polyprenyl_synt_CS"/>
</dbReference>
<name>Q65TP3_MANSM</name>
<dbReference type="SFLD" id="SFLDG01017">
    <property type="entry name" value="Polyprenyl_Transferase_Like"/>
    <property type="match status" value="1"/>
</dbReference>
<dbReference type="EMBL" id="AE016827">
    <property type="protein sequence ID" value="AAU37667.1"/>
    <property type="molecule type" value="Genomic_DNA"/>
</dbReference>
<dbReference type="NCBIfam" id="NF045485">
    <property type="entry name" value="FPPsyn"/>
    <property type="match status" value="1"/>
</dbReference>
<keyword evidence="9" id="KW-1185">Reference proteome</keyword>
<organism evidence="8 9">
    <name type="scientific">Mannheimia succiniciproducens (strain KCTC 0769BP / MBEL55E)</name>
    <dbReference type="NCBI Taxonomy" id="221988"/>
    <lineage>
        <taxon>Bacteria</taxon>
        <taxon>Pseudomonadati</taxon>
        <taxon>Pseudomonadota</taxon>
        <taxon>Gammaproteobacteria</taxon>
        <taxon>Pasteurellales</taxon>
        <taxon>Pasteurellaceae</taxon>
        <taxon>Basfia</taxon>
    </lineage>
</organism>
<dbReference type="FunFam" id="1.10.600.10:FF:000001">
    <property type="entry name" value="Geranylgeranyl diphosphate synthase"/>
    <property type="match status" value="1"/>
</dbReference>
<protein>
    <submittedName>
        <fullName evidence="8">IspA protein</fullName>
    </submittedName>
</protein>
<dbReference type="InterPro" id="IPR008949">
    <property type="entry name" value="Isoprenoid_synthase_dom_sf"/>
</dbReference>
<accession>Q65TP3</accession>
<comment type="cofactor">
    <cofactor evidence="1">
        <name>Mg(2+)</name>
        <dbReference type="ChEBI" id="CHEBI:18420"/>
    </cofactor>
</comment>
<dbReference type="SFLD" id="SFLDS00005">
    <property type="entry name" value="Isoprenoid_Synthase_Type_I"/>
    <property type="match status" value="1"/>
</dbReference>
<dbReference type="GO" id="GO:0004659">
    <property type="term" value="F:prenyltransferase activity"/>
    <property type="evidence" value="ECO:0007669"/>
    <property type="project" value="InterPro"/>
</dbReference>
<evidence type="ECO:0000256" key="7">
    <source>
        <dbReference type="RuleBase" id="RU004466"/>
    </source>
</evidence>
<keyword evidence="6" id="KW-0414">Isoprene biosynthesis</keyword>
<dbReference type="InterPro" id="IPR053378">
    <property type="entry name" value="Prenyl_diphosphate_synthase"/>
</dbReference>
<dbReference type="KEGG" id="msu:MS1060"/>
<dbReference type="NCBIfam" id="NF007877">
    <property type="entry name" value="PRK10581.1"/>
    <property type="match status" value="1"/>
</dbReference>
<evidence type="ECO:0000256" key="1">
    <source>
        <dbReference type="ARBA" id="ARBA00001946"/>
    </source>
</evidence>
<keyword evidence="4" id="KW-0479">Metal-binding</keyword>
<dbReference type="SUPFAM" id="SSF48576">
    <property type="entry name" value="Terpenoid synthases"/>
    <property type="match status" value="1"/>
</dbReference>
<sequence>MMRLMYQFSNDLQQAQQRINRFLEAQFDEINTRPSPLADAMKYGLLLGGKRIRPFLVYATGRMLGADTAQLDYAAAAIEAIHAYSLIHDDLPAMDNDSLRRGQPTCHIAFDHATAILAGDALQAFAFEILTKSTALSAEQKLRLIQVLSHNSGVFGMCLGQSLDLISEHKQISLSELEQIHRNKTGALLSAALKMGFICSSHFADNALEAKLDRYAAAIGLAFQVQDDILDIEGDLAAIGKNVGSDLESDKSTYPKLLGLAGAKQKARELYVAAVGELEHLPFDTTALRALAEFIINRKN</sequence>
<dbReference type="GO" id="GO:0016114">
    <property type="term" value="P:terpenoid biosynthetic process"/>
    <property type="evidence" value="ECO:0007669"/>
    <property type="project" value="UniProtKB-ARBA"/>
</dbReference>
<dbReference type="PANTHER" id="PTHR43281:SF1">
    <property type="entry name" value="FARNESYL DIPHOSPHATE SYNTHASE"/>
    <property type="match status" value="1"/>
</dbReference>
<dbReference type="PANTHER" id="PTHR43281">
    <property type="entry name" value="FARNESYL DIPHOSPHATE SYNTHASE"/>
    <property type="match status" value="1"/>
</dbReference>
<dbReference type="GO" id="GO:0046872">
    <property type="term" value="F:metal ion binding"/>
    <property type="evidence" value="ECO:0007669"/>
    <property type="project" value="UniProtKB-KW"/>
</dbReference>
<evidence type="ECO:0000256" key="6">
    <source>
        <dbReference type="ARBA" id="ARBA00023229"/>
    </source>
</evidence>
<dbReference type="HOGENOM" id="CLU_014015_0_1_6"/>
<dbReference type="GO" id="GO:0008654">
    <property type="term" value="P:phospholipid biosynthetic process"/>
    <property type="evidence" value="ECO:0007669"/>
    <property type="project" value="UniProtKB-ARBA"/>
</dbReference>
<evidence type="ECO:0000256" key="2">
    <source>
        <dbReference type="ARBA" id="ARBA00006706"/>
    </source>
</evidence>
<keyword evidence="3 7" id="KW-0808">Transferase</keyword>
<evidence type="ECO:0000313" key="9">
    <source>
        <dbReference type="Proteomes" id="UP000000607"/>
    </source>
</evidence>
<dbReference type="GO" id="GO:0005737">
    <property type="term" value="C:cytoplasm"/>
    <property type="evidence" value="ECO:0007669"/>
    <property type="project" value="UniProtKB-ARBA"/>
</dbReference>
<dbReference type="Gene3D" id="1.10.600.10">
    <property type="entry name" value="Farnesyl Diphosphate Synthase"/>
    <property type="match status" value="1"/>
</dbReference>
<dbReference type="Pfam" id="PF00348">
    <property type="entry name" value="polyprenyl_synt"/>
    <property type="match status" value="1"/>
</dbReference>
<keyword evidence="5" id="KW-0460">Magnesium</keyword>
<reference evidence="8 9" key="1">
    <citation type="journal article" date="2004" name="Nat. Biotechnol.">
        <title>The genome sequence of the capnophilic rumen bacterium Mannheimia succiniciproducens.</title>
        <authorList>
            <person name="Hong S.H."/>
            <person name="Kim J.S."/>
            <person name="Lee S.Y."/>
            <person name="In Y.H."/>
            <person name="Choi S.S."/>
            <person name="Rih J.-K."/>
            <person name="Kim C.H."/>
            <person name="Jeong H."/>
            <person name="Hur C.G."/>
            <person name="Kim J.J."/>
        </authorList>
    </citation>
    <scope>NUCLEOTIDE SEQUENCE [LARGE SCALE GENOMIC DNA]</scope>
    <source>
        <strain evidence="9">KCTC 0769BP / MBEL55E</strain>
    </source>
</reference>
<dbReference type="CDD" id="cd00685">
    <property type="entry name" value="Trans_IPPS_HT"/>
    <property type="match status" value="1"/>
</dbReference>
<comment type="similarity">
    <text evidence="2 7">Belongs to the FPP/GGPP synthase family.</text>
</comment>
<dbReference type="PROSITE" id="PS00723">
    <property type="entry name" value="POLYPRENYL_SYNTHASE_1"/>
    <property type="match status" value="1"/>
</dbReference>
<proteinExistence type="inferred from homology"/>
<evidence type="ECO:0000256" key="4">
    <source>
        <dbReference type="ARBA" id="ARBA00022723"/>
    </source>
</evidence>
<dbReference type="PROSITE" id="PS00444">
    <property type="entry name" value="POLYPRENYL_SYNTHASE_2"/>
    <property type="match status" value="1"/>
</dbReference>
<evidence type="ECO:0000256" key="3">
    <source>
        <dbReference type="ARBA" id="ARBA00022679"/>
    </source>
</evidence>
<dbReference type="eggNOG" id="COG0142">
    <property type="taxonomic scope" value="Bacteria"/>
</dbReference>
<dbReference type="Proteomes" id="UP000000607">
    <property type="component" value="Chromosome"/>
</dbReference>
<dbReference type="AlphaFoldDB" id="Q65TP3"/>
<evidence type="ECO:0000313" key="8">
    <source>
        <dbReference type="EMBL" id="AAU37667.1"/>
    </source>
</evidence>
<evidence type="ECO:0000256" key="5">
    <source>
        <dbReference type="ARBA" id="ARBA00022842"/>
    </source>
</evidence>